<organism evidence="2 3">
    <name type="scientific">Lujinxingia litoralis</name>
    <dbReference type="NCBI Taxonomy" id="2211119"/>
    <lineage>
        <taxon>Bacteria</taxon>
        <taxon>Deltaproteobacteria</taxon>
        <taxon>Bradymonadales</taxon>
        <taxon>Lujinxingiaceae</taxon>
        <taxon>Lujinxingia</taxon>
    </lineage>
</organism>
<feature type="compositionally biased region" description="Gly residues" evidence="1">
    <location>
        <begin position="95"/>
        <end position="104"/>
    </location>
</feature>
<dbReference type="AlphaFoldDB" id="A0A328C3C0"/>
<feature type="compositionally biased region" description="Gly residues" evidence="1">
    <location>
        <begin position="36"/>
        <end position="49"/>
    </location>
</feature>
<proteinExistence type="predicted"/>
<evidence type="ECO:0000313" key="2">
    <source>
        <dbReference type="EMBL" id="RAL20415.1"/>
    </source>
</evidence>
<sequence>MKTWALLLAATMIVACGQDDTRGRRSTDAGFNVGEGDAGGQGDAGGNEDGGTPDADSPDGSDGGTGEPDGGTGEPDGGTGEPDGGTGEPDSGTGEPDGGTGEPDGGTDPAPVCDASFGPDDACGGDIIGTWDFGNACTDFDLAGQLGQLCAGVTIESMDVQTDGTLVITADNFARAITIDVEAMVHVPFSCTFGLGCDMLTESAGAVDPNVEMTCELDASGQQCECAVSASYGEESAGAYTLEGGVLTAGEAVYDVCASGDTLTARRRADNAEEPSFVEIYTK</sequence>
<dbReference type="EMBL" id="QHKO01000010">
    <property type="protein sequence ID" value="RAL20415.1"/>
    <property type="molecule type" value="Genomic_DNA"/>
</dbReference>
<evidence type="ECO:0000313" key="3">
    <source>
        <dbReference type="Proteomes" id="UP000249169"/>
    </source>
</evidence>
<keyword evidence="3" id="KW-1185">Reference proteome</keyword>
<dbReference type="RefSeq" id="WP_199589846.1">
    <property type="nucleotide sequence ID" value="NZ_QHKO01000010.1"/>
</dbReference>
<feature type="region of interest" description="Disordered" evidence="1">
    <location>
        <begin position="17"/>
        <end position="117"/>
    </location>
</feature>
<name>A0A328C3C0_9DELT</name>
<feature type="compositionally biased region" description="Gly residues" evidence="1">
    <location>
        <begin position="61"/>
        <end position="87"/>
    </location>
</feature>
<dbReference type="Proteomes" id="UP000249169">
    <property type="component" value="Unassembled WGS sequence"/>
</dbReference>
<gene>
    <name evidence="2" type="ORF">DL240_16555</name>
</gene>
<protein>
    <submittedName>
        <fullName evidence="2">Uncharacterized protein</fullName>
    </submittedName>
</protein>
<reference evidence="2 3" key="1">
    <citation type="submission" date="2018-05" db="EMBL/GenBank/DDBJ databases">
        <title>Lujinxingia marina gen. nov. sp. nov., a new facultative anaerobic member of the class Deltaproteobacteria, and proposal of Lujinxingaceae fam. nov.</title>
        <authorList>
            <person name="Li C.-M."/>
        </authorList>
    </citation>
    <scope>NUCLEOTIDE SEQUENCE [LARGE SCALE GENOMIC DNA]</scope>
    <source>
        <strain evidence="2 3">B210</strain>
    </source>
</reference>
<evidence type="ECO:0000256" key="1">
    <source>
        <dbReference type="SAM" id="MobiDB-lite"/>
    </source>
</evidence>
<comment type="caution">
    <text evidence="2">The sequence shown here is derived from an EMBL/GenBank/DDBJ whole genome shotgun (WGS) entry which is preliminary data.</text>
</comment>
<feature type="compositionally biased region" description="Low complexity" evidence="1">
    <location>
        <begin position="50"/>
        <end position="60"/>
    </location>
</feature>
<accession>A0A328C3C0</accession>
<dbReference type="PROSITE" id="PS51257">
    <property type="entry name" value="PROKAR_LIPOPROTEIN"/>
    <property type="match status" value="1"/>
</dbReference>